<feature type="transmembrane region" description="Helical" evidence="5">
    <location>
        <begin position="161"/>
        <end position="182"/>
    </location>
</feature>
<feature type="domain" description="Integral membrane bound transporter" evidence="6">
    <location>
        <begin position="177"/>
        <end position="298"/>
    </location>
</feature>
<keyword evidence="8" id="KW-1185">Reference proteome</keyword>
<evidence type="ECO:0000256" key="5">
    <source>
        <dbReference type="SAM" id="Phobius"/>
    </source>
</evidence>
<dbReference type="Proteomes" id="UP000774570">
    <property type="component" value="Unassembled WGS sequence"/>
</dbReference>
<proteinExistence type="predicted"/>
<feature type="transmembrane region" description="Helical" evidence="5">
    <location>
        <begin position="219"/>
        <end position="250"/>
    </location>
</feature>
<feature type="transmembrane region" description="Helical" evidence="5">
    <location>
        <begin position="289"/>
        <end position="308"/>
    </location>
</feature>
<name>A0ABS7G4M9_9ACTN</name>
<accession>A0ABS7G4M9</accession>
<dbReference type="EMBL" id="JAIBOA010000026">
    <property type="protein sequence ID" value="MBW8486747.1"/>
    <property type="molecule type" value="Genomic_DNA"/>
</dbReference>
<sequence>MHHISGRLPSLGLLGRSAGIVLVAAVPVGAAWWLVEGTAAQAVYLGMTFMTVAARRLPVAEQCWVGFSAGVAAAAGALVAGNTPLLLLVVAAACALQWAFNRRSVGTAALLPSNLVLYSVIAPGNVLQVAAATWLGAAVTIVAAALVRMRVPPEPAPDRDAALHALELAAGCIALVLLTGALDLPRGNWAVLTLCLVFVPAAGETTARTLGRALGTAAGAVVAVAVAAAVPPAVCLVLAGLCAILTVAYALLPDDLLYAAFLTPTVLLLFSSGRAGATLQIAVQRVEMTIVGAALAIALALAATAWQGRR</sequence>
<protein>
    <submittedName>
        <fullName evidence="7">FUSC family protein</fullName>
    </submittedName>
</protein>
<organism evidence="7 8">
    <name type="scientific">Actinomadura parmotrematis</name>
    <dbReference type="NCBI Taxonomy" id="2864039"/>
    <lineage>
        <taxon>Bacteria</taxon>
        <taxon>Bacillati</taxon>
        <taxon>Actinomycetota</taxon>
        <taxon>Actinomycetes</taxon>
        <taxon>Streptosporangiales</taxon>
        <taxon>Thermomonosporaceae</taxon>
        <taxon>Actinomadura</taxon>
    </lineage>
</organism>
<evidence type="ECO:0000256" key="1">
    <source>
        <dbReference type="ARBA" id="ARBA00004141"/>
    </source>
</evidence>
<keyword evidence="4 5" id="KW-0472">Membrane</keyword>
<feature type="transmembrane region" description="Helical" evidence="5">
    <location>
        <begin position="120"/>
        <end position="149"/>
    </location>
</feature>
<dbReference type="RefSeq" id="WP_220169986.1">
    <property type="nucleotide sequence ID" value="NZ_JAIBOA010000026.1"/>
</dbReference>
<feature type="transmembrane region" description="Helical" evidence="5">
    <location>
        <begin position="188"/>
        <end position="207"/>
    </location>
</feature>
<evidence type="ECO:0000259" key="6">
    <source>
        <dbReference type="Pfam" id="PF13515"/>
    </source>
</evidence>
<evidence type="ECO:0000256" key="4">
    <source>
        <dbReference type="ARBA" id="ARBA00023136"/>
    </source>
</evidence>
<gene>
    <name evidence="7" type="ORF">K1Y72_30570</name>
</gene>
<evidence type="ECO:0000313" key="7">
    <source>
        <dbReference type="EMBL" id="MBW8486747.1"/>
    </source>
</evidence>
<dbReference type="InterPro" id="IPR049453">
    <property type="entry name" value="Memb_transporter_dom"/>
</dbReference>
<evidence type="ECO:0000256" key="3">
    <source>
        <dbReference type="ARBA" id="ARBA00022989"/>
    </source>
</evidence>
<comment type="caution">
    <text evidence="7">The sequence shown here is derived from an EMBL/GenBank/DDBJ whole genome shotgun (WGS) entry which is preliminary data.</text>
</comment>
<keyword evidence="3 5" id="KW-1133">Transmembrane helix</keyword>
<keyword evidence="2 5" id="KW-0812">Transmembrane</keyword>
<feature type="transmembrane region" description="Helical" evidence="5">
    <location>
        <begin position="71"/>
        <end position="100"/>
    </location>
</feature>
<dbReference type="Pfam" id="PF13515">
    <property type="entry name" value="FUSC_2"/>
    <property type="match status" value="1"/>
</dbReference>
<feature type="transmembrane region" description="Helical" evidence="5">
    <location>
        <begin position="256"/>
        <end position="277"/>
    </location>
</feature>
<evidence type="ECO:0000256" key="2">
    <source>
        <dbReference type="ARBA" id="ARBA00022692"/>
    </source>
</evidence>
<feature type="transmembrane region" description="Helical" evidence="5">
    <location>
        <begin position="12"/>
        <end position="35"/>
    </location>
</feature>
<evidence type="ECO:0000313" key="8">
    <source>
        <dbReference type="Proteomes" id="UP000774570"/>
    </source>
</evidence>
<reference evidence="7 8" key="1">
    <citation type="submission" date="2021-07" db="EMBL/GenBank/DDBJ databases">
        <title>Actinomadura sp. PM05-2 isolated from lichen.</title>
        <authorList>
            <person name="Somphong A."/>
            <person name="Phongsopitanun W."/>
            <person name="Tanasupawat S."/>
            <person name="Peongsungnone V."/>
        </authorList>
    </citation>
    <scope>NUCLEOTIDE SEQUENCE [LARGE SCALE GENOMIC DNA]</scope>
    <source>
        <strain evidence="7 8">PM05-2</strain>
    </source>
</reference>
<comment type="subcellular location">
    <subcellularLocation>
        <location evidence="1">Membrane</location>
        <topology evidence="1">Multi-pass membrane protein</topology>
    </subcellularLocation>
</comment>